<dbReference type="PROSITE" id="PS00036">
    <property type="entry name" value="BZIP_BASIC"/>
    <property type="match status" value="1"/>
</dbReference>
<feature type="compositionally biased region" description="Basic and acidic residues" evidence="2">
    <location>
        <begin position="995"/>
        <end position="1011"/>
    </location>
</feature>
<organism evidence="4 5">
    <name type="scientific">Oculimacula yallundae</name>
    <dbReference type="NCBI Taxonomy" id="86028"/>
    <lineage>
        <taxon>Eukaryota</taxon>
        <taxon>Fungi</taxon>
        <taxon>Dikarya</taxon>
        <taxon>Ascomycota</taxon>
        <taxon>Pezizomycotina</taxon>
        <taxon>Leotiomycetes</taxon>
        <taxon>Helotiales</taxon>
        <taxon>Ploettnerulaceae</taxon>
        <taxon>Oculimacula</taxon>
    </lineage>
</organism>
<feature type="compositionally biased region" description="Low complexity" evidence="2">
    <location>
        <begin position="851"/>
        <end position="868"/>
    </location>
</feature>
<feature type="compositionally biased region" description="Polar residues" evidence="2">
    <location>
        <begin position="766"/>
        <end position="775"/>
    </location>
</feature>
<dbReference type="InterPro" id="IPR004827">
    <property type="entry name" value="bZIP"/>
</dbReference>
<feature type="compositionally biased region" description="Basic and acidic residues" evidence="2">
    <location>
        <begin position="579"/>
        <end position="588"/>
    </location>
</feature>
<keyword evidence="1" id="KW-0539">Nucleus</keyword>
<keyword evidence="5" id="KW-1185">Reference proteome</keyword>
<dbReference type="InterPro" id="IPR052635">
    <property type="entry name" value="Sec_Metab_Biosynth_Reg"/>
</dbReference>
<feature type="compositionally biased region" description="Basic and acidic residues" evidence="2">
    <location>
        <begin position="748"/>
        <end position="763"/>
    </location>
</feature>
<evidence type="ECO:0000256" key="1">
    <source>
        <dbReference type="ARBA" id="ARBA00023242"/>
    </source>
</evidence>
<feature type="domain" description="BZIP" evidence="3">
    <location>
        <begin position="924"/>
        <end position="939"/>
    </location>
</feature>
<dbReference type="Proteomes" id="UP001595075">
    <property type="component" value="Unassembled WGS sequence"/>
</dbReference>
<feature type="region of interest" description="Disordered" evidence="2">
    <location>
        <begin position="1"/>
        <end position="45"/>
    </location>
</feature>
<feature type="region of interest" description="Disordered" evidence="2">
    <location>
        <begin position="621"/>
        <end position="643"/>
    </location>
</feature>
<dbReference type="SUPFAM" id="SSF57701">
    <property type="entry name" value="Zn2/Cys6 DNA-binding domain"/>
    <property type="match status" value="1"/>
</dbReference>
<dbReference type="EMBL" id="JAZHXI010000014">
    <property type="protein sequence ID" value="KAL2064350.1"/>
    <property type="molecule type" value="Genomic_DNA"/>
</dbReference>
<feature type="region of interest" description="Disordered" evidence="2">
    <location>
        <begin position="579"/>
        <end position="599"/>
    </location>
</feature>
<feature type="compositionally biased region" description="Low complexity" evidence="2">
    <location>
        <begin position="976"/>
        <end position="987"/>
    </location>
</feature>
<dbReference type="CDD" id="cd14688">
    <property type="entry name" value="bZIP_YAP"/>
    <property type="match status" value="1"/>
</dbReference>
<dbReference type="CDD" id="cd00067">
    <property type="entry name" value="GAL4"/>
    <property type="match status" value="1"/>
</dbReference>
<feature type="compositionally biased region" description="Low complexity" evidence="2">
    <location>
        <begin position="16"/>
        <end position="25"/>
    </location>
</feature>
<accession>A0ABR4C349</accession>
<feature type="compositionally biased region" description="Basic and acidic residues" evidence="2">
    <location>
        <begin position="1"/>
        <end position="10"/>
    </location>
</feature>
<gene>
    <name evidence="4" type="ORF">VTL71DRAFT_4844</name>
</gene>
<evidence type="ECO:0000259" key="3">
    <source>
        <dbReference type="PROSITE" id="PS00036"/>
    </source>
</evidence>
<evidence type="ECO:0000256" key="2">
    <source>
        <dbReference type="SAM" id="MobiDB-lite"/>
    </source>
</evidence>
<evidence type="ECO:0000313" key="5">
    <source>
        <dbReference type="Proteomes" id="UP001595075"/>
    </source>
</evidence>
<protein>
    <recommendedName>
        <fullName evidence="3">BZIP domain-containing protein</fullName>
    </recommendedName>
</protein>
<dbReference type="PANTHER" id="PTHR39607">
    <property type="entry name" value="XANTHOCILLIN BIOSYNTHESIS CLUSTER TRANSCRIPTION FACTOR XANC-RELATED"/>
    <property type="match status" value="1"/>
</dbReference>
<feature type="region of interest" description="Disordered" evidence="2">
    <location>
        <begin position="326"/>
        <end position="356"/>
    </location>
</feature>
<dbReference type="SUPFAM" id="SSF57959">
    <property type="entry name" value="Leucine zipper domain"/>
    <property type="match status" value="1"/>
</dbReference>
<feature type="compositionally biased region" description="Low complexity" evidence="2">
    <location>
        <begin position="953"/>
        <end position="965"/>
    </location>
</feature>
<feature type="compositionally biased region" description="Low complexity" evidence="2">
    <location>
        <begin position="901"/>
        <end position="911"/>
    </location>
</feature>
<proteinExistence type="predicted"/>
<evidence type="ECO:0000313" key="4">
    <source>
        <dbReference type="EMBL" id="KAL2064350.1"/>
    </source>
</evidence>
<feature type="region of interest" description="Disordered" evidence="2">
    <location>
        <begin position="727"/>
        <end position="1021"/>
    </location>
</feature>
<dbReference type="InterPro" id="IPR036864">
    <property type="entry name" value="Zn2-C6_fun-type_DNA-bd_sf"/>
</dbReference>
<name>A0ABR4C349_9HELO</name>
<dbReference type="Pfam" id="PF00172">
    <property type="entry name" value="Zn_clus"/>
    <property type="match status" value="1"/>
</dbReference>
<sequence>MMGAGERGETEPFVTLSSLSPSSLNGGAGNPSESPNTTPEESFDETTLLPGLLSATHDTRRAEYHMKDLDAFAKDLQNAANRAFPNEGRAQGRYSRVSVLLLRWEDDEMNVEWELDDLGKVFGKYGFETEKWLIPSKNSHLKLMSKVVDVVEEHDGDGGLVIVYYAGHASINASRGATWTCKQDPAYASLEWSAIQTLFEKADFDVLLLLDCCAAASAAPAVGSAVTETIAACGFESIAPQPGRYSFTNSLIEVLEDWIDSPPFSAAMLHNKVLSVLKHEQPERMQNGKRRKMECRRTPIHMVATADPTLPSIELGRRWPRKDLLPGGNSPAIASSSNSGPRKVGIPDEHQSSTPKGRAYLAESINTIQGDVYEIPRVIISLSLEKHQKLNSESCQKWLASCPTLIKFAKVEAVYNSFSALVLLSIPVFIWNLLPENAACSFVGYVTSPNFISAGSWPEQAKETAAPGPLDGLSSQAFHRKVEKKLACDHCKAARAACSGHLDGCQRCDDHGYRCKYAPTLQREGPAKDHINHLQRKLDQTEQALQLLREENASRSLREAPITLPSIDSFRNFDTEYRPEATTHEKSSIQKLDSSRPPNCYPETLPGEKSAQFPLLFHDPSQRRTQSPMSNVSEPGFDERPVSRVSVAEVQQNEFMRQQIAKRDAMLKDSHVYNGTPTPLPPPRRLVDIFDSNGTLSSLPPPHRLKDDESSWNDKKLAWIAPKSEYGELSKSPSLPGGKGMVKSESNSSHDSKDWYYPPDKKMKISSMTEPTQDDNTGKDRQTLYGSKGPREMLETRTPGPLYTNFSSHLRNATSSPALRSFNEFSPRPRSGVEPRPALMTPNMTPESTDATTRPSASSTQTPASTYQQEHHIYNYSTTPDRHVRESPPAAKSFRPPPVPSTASPPSAPVVEQDWTYITDIAERRRIQNRNAQRNYRKRLKRRLEDLEDRAGSSSSSRHPDSSTSAPQQYSPMGAGSQESSEVGSVVKDSQPLRYEADESHGRSIPRKERANLSLLNDMSV</sequence>
<dbReference type="InterPro" id="IPR046347">
    <property type="entry name" value="bZIP_sf"/>
</dbReference>
<reference evidence="4 5" key="1">
    <citation type="journal article" date="2024" name="Commun. Biol.">
        <title>Comparative genomic analysis of thermophilic fungi reveals convergent evolutionary adaptations and gene losses.</title>
        <authorList>
            <person name="Steindorff A.S."/>
            <person name="Aguilar-Pontes M.V."/>
            <person name="Robinson A.J."/>
            <person name="Andreopoulos B."/>
            <person name="LaButti K."/>
            <person name="Kuo A."/>
            <person name="Mondo S."/>
            <person name="Riley R."/>
            <person name="Otillar R."/>
            <person name="Haridas S."/>
            <person name="Lipzen A."/>
            <person name="Grimwood J."/>
            <person name="Schmutz J."/>
            <person name="Clum A."/>
            <person name="Reid I.D."/>
            <person name="Moisan M.C."/>
            <person name="Butler G."/>
            <person name="Nguyen T.T.M."/>
            <person name="Dewar K."/>
            <person name="Conant G."/>
            <person name="Drula E."/>
            <person name="Henrissat B."/>
            <person name="Hansel C."/>
            <person name="Singer S."/>
            <person name="Hutchinson M.I."/>
            <person name="de Vries R.P."/>
            <person name="Natvig D.O."/>
            <person name="Powell A.J."/>
            <person name="Tsang A."/>
            <person name="Grigoriev I.V."/>
        </authorList>
    </citation>
    <scope>NUCLEOTIDE SEQUENCE [LARGE SCALE GENOMIC DNA]</scope>
    <source>
        <strain evidence="4 5">CBS 494.80</strain>
    </source>
</reference>
<dbReference type="InterPro" id="IPR001138">
    <property type="entry name" value="Zn2Cys6_DnaBD"/>
</dbReference>
<dbReference type="Gene3D" id="1.20.5.170">
    <property type="match status" value="1"/>
</dbReference>
<feature type="region of interest" description="Disordered" evidence="2">
    <location>
        <begin position="689"/>
        <end position="711"/>
    </location>
</feature>
<dbReference type="PANTHER" id="PTHR39607:SF1">
    <property type="entry name" value="B-ZIP TRANSCRIPTION FACTOR (EUROFUNG)"/>
    <property type="match status" value="1"/>
</dbReference>
<feature type="compositionally biased region" description="Polar residues" evidence="2">
    <location>
        <begin position="623"/>
        <end position="633"/>
    </location>
</feature>
<dbReference type="Gene3D" id="4.10.240.10">
    <property type="entry name" value="Zn(2)-C6 fungal-type DNA-binding domain"/>
    <property type="match status" value="1"/>
</dbReference>
<feature type="compositionally biased region" description="Polar residues" evidence="2">
    <location>
        <begin position="804"/>
        <end position="818"/>
    </location>
</feature>
<comment type="caution">
    <text evidence="4">The sequence shown here is derived from an EMBL/GenBank/DDBJ whole genome shotgun (WGS) entry which is preliminary data.</text>
</comment>